<sequence>MEFELAPIERLPDNQDCTGELSIISTLSAQQIVDDNNEILKEVAEASKSEGEKITSQKKMSKKIFVSVFILYVIVAMIAGILLVYFTSPRPSITCNRTFKRTMKSSLLFDSQPRCVAAGDINNDNEMDVIVANSGTNTIGIFLSTGNGDFKKQQTYSTGSGSQPSSIVINDFNNDNYSDVAVANYGTNSIGIYFTNGNGNDTFTHYQIFSLGSSRPLSLTAGDFNEDNNMDLAVVTYGTNSVNILLGFGNGSFQNQITYFTGYDSVPSSLQIGDFNKDNHLDIVVANSGTNNIGIFFGYGNGTFMNQTTYTTTSNSNPSSIVVADFNNDNQLDIAVTNTGIGSLGIFFGQNNGTFAVQTLYYMGFNVYPRYITADDFNKDNACDIAIIDSENDRIYVFLGYGNGSFSTITTYDTTSGSTPYWMIVTDFNKNNQSDAVIANYEDDTIFVLLDYSYMPSVRQKNYNVGPTSIAKAVAVTDLNNDHIIDLIFSVGTKIVTLMGLANGTFDATPKYSIDIGCLAQDISVGDLNNDKKMDIVTANRDCDSISVFLGLGDGKFANMTTYSPGIGSIPNGIALGDVNNDNRLDIISANYGYYTISIYLGNGDGLFSSMENDSIDLVYYSPSAIGIEDINNDTYLDLIVAIDDGYIFIYLGNGNNTFVYLTNYSGDGSAYSIALADFNNDAHLDIVVTSTDASDIWILLAYGNGTFQDPTTYSTGFDSQPYYSAAGDFNNDNNSDIVTSNLITNEIVIFHGDGTGKFSPPRIYSTGSGTNPYGITTVSIGDDKQVHIIVAFWGTGDIGVLTEYDAADFVNVTAYSTGSVLQPFAVAIGDFNHDNRSDIVVANSGTDNLSIILNSNNNTFNINMTYFIGTGIQPQYVLTCDINNDNQTDIISANSESDSISVIMGYGNGTFAQEMIYSTGSNSYPTAIASGDFNNDTRLDLVIANQGTDTIGIFIGYNYTSFQSQVTLSINDSLGPYAIVNSDFDNDNYLDIAATFSDTGEVGIFLHSNNGNFTTMITYSTGEWSYPCGIDVGDFNNDNQSDIIVAISGTGVGILLGLGNGSFDAIITYSTGDYSSPYLVTVGDINNDDRLDIVACDNGGHVIILLGYSNGSFSVINTYSNGIFSNPMDVTVIDIDNDGLLDIIVVNQNTNNIGIFFGNGDGNFENQLTYSTGVKSWPYAIAVGDFNSDNHTDIAIVLNNKNNVGILLGYGNRTLPNMVTYSTGPGSIPSNARVGDFNNDNHLDIAVANSGTNNLVVLFGFGDGTFLLGTAYSSGLQSQPNQLTIGDFNNDNQLDIATINTNTNNIGISFGYESEPFATVTPYTTGGGSQPHSVAVDDLNKDGWLDIVVANFGNDNIGILFGQRDGMFSSMMTYSTGNGSAPYSVVVFDFNNDTYLDIATTASATNYIVILLGYGNGTFANEVTYFTGTDSRPYTIGIGDFNNDSILDIVVANSGTSNIFLLYGYGNGTFGNETTYSLGYLYNPYSIAVKDLNGDEWMDIAVACYNTDHVETFIQMC</sequence>
<gene>
    <name evidence="3" type="ORF">JYZ213_LOCUS5092</name>
    <name evidence="4" type="ORF">OXD698_LOCUS25660</name>
</gene>
<dbReference type="Gene3D" id="2.130.10.130">
    <property type="entry name" value="Integrin alpha, N-terminal"/>
    <property type="match status" value="8"/>
</dbReference>
<feature type="transmembrane region" description="Helical" evidence="2">
    <location>
        <begin position="64"/>
        <end position="86"/>
    </location>
</feature>
<evidence type="ECO:0000313" key="4">
    <source>
        <dbReference type="EMBL" id="CAF3932561.1"/>
    </source>
</evidence>
<dbReference type="EMBL" id="CAJOAZ010002477">
    <property type="protein sequence ID" value="CAF3932561.1"/>
    <property type="molecule type" value="Genomic_DNA"/>
</dbReference>
<evidence type="ECO:0000256" key="2">
    <source>
        <dbReference type="SAM" id="Phobius"/>
    </source>
</evidence>
<dbReference type="Pfam" id="PF13517">
    <property type="entry name" value="FG-GAP_3"/>
    <property type="match status" value="11"/>
</dbReference>
<keyword evidence="2" id="KW-0812">Transmembrane</keyword>
<accession>A0A813SDP8</accession>
<dbReference type="InterPro" id="IPR013517">
    <property type="entry name" value="FG-GAP"/>
</dbReference>
<protein>
    <submittedName>
        <fullName evidence="3">Uncharacterized protein</fullName>
    </submittedName>
</protein>
<reference evidence="3" key="1">
    <citation type="submission" date="2021-02" db="EMBL/GenBank/DDBJ databases">
        <authorList>
            <person name="Nowell W R."/>
        </authorList>
    </citation>
    <scope>NUCLEOTIDE SEQUENCE</scope>
</reference>
<proteinExistence type="predicted"/>
<keyword evidence="2" id="KW-1133">Transmembrane helix</keyword>
<dbReference type="InterPro" id="IPR028994">
    <property type="entry name" value="Integrin_alpha_N"/>
</dbReference>
<name>A0A813SDP8_9BILA</name>
<comment type="caution">
    <text evidence="3">The sequence shown here is derived from an EMBL/GenBank/DDBJ whole genome shotgun (WGS) entry which is preliminary data.</text>
</comment>
<dbReference type="Proteomes" id="UP000663844">
    <property type="component" value="Unassembled WGS sequence"/>
</dbReference>
<organism evidence="3 5">
    <name type="scientific">Adineta steineri</name>
    <dbReference type="NCBI Taxonomy" id="433720"/>
    <lineage>
        <taxon>Eukaryota</taxon>
        <taxon>Metazoa</taxon>
        <taxon>Spiralia</taxon>
        <taxon>Gnathifera</taxon>
        <taxon>Rotifera</taxon>
        <taxon>Eurotatoria</taxon>
        <taxon>Bdelloidea</taxon>
        <taxon>Adinetida</taxon>
        <taxon>Adinetidae</taxon>
        <taxon>Adineta</taxon>
    </lineage>
</organism>
<dbReference type="Proteomes" id="UP000663845">
    <property type="component" value="Unassembled WGS sequence"/>
</dbReference>
<dbReference type="PANTHER" id="PTHR46580">
    <property type="entry name" value="SENSOR KINASE-RELATED"/>
    <property type="match status" value="1"/>
</dbReference>
<evidence type="ECO:0000256" key="1">
    <source>
        <dbReference type="ARBA" id="ARBA00022729"/>
    </source>
</evidence>
<evidence type="ECO:0000313" key="5">
    <source>
        <dbReference type="Proteomes" id="UP000663845"/>
    </source>
</evidence>
<keyword evidence="2" id="KW-0472">Membrane</keyword>
<dbReference type="PANTHER" id="PTHR46580:SF4">
    <property type="entry name" value="ATP_GTP-BINDING PROTEIN"/>
    <property type="match status" value="1"/>
</dbReference>
<dbReference type="SUPFAM" id="SSF69318">
    <property type="entry name" value="Integrin alpha N-terminal domain"/>
    <property type="match status" value="4"/>
</dbReference>
<dbReference type="EMBL" id="CAJNOG010000029">
    <property type="protein sequence ID" value="CAF0797897.1"/>
    <property type="molecule type" value="Genomic_DNA"/>
</dbReference>
<evidence type="ECO:0000313" key="3">
    <source>
        <dbReference type="EMBL" id="CAF0797897.1"/>
    </source>
</evidence>
<keyword evidence="1" id="KW-0732">Signal</keyword>